<sequence length="75" mass="8660">MLFEFTRRDGAPTVFNDGTTFHVDQISRFGEGKNPTDVSHLIDRSYGYHSSRELRWHLAERFGLKPNAVALREAH</sequence>
<reference evidence="1 2" key="1">
    <citation type="submission" date="2015-03" db="EMBL/GenBank/DDBJ databases">
        <title>Genome sequencing of Methylobacterium variabile DSM 16961.</title>
        <authorList>
            <person name="Chaudhry V."/>
            <person name="Patil P.B."/>
        </authorList>
    </citation>
    <scope>NUCLEOTIDE SEQUENCE [LARGE SCALE GENOMIC DNA]</scope>
    <source>
        <strain evidence="1 2">DSM 16961</strain>
    </source>
</reference>
<keyword evidence="2" id="KW-1185">Reference proteome</keyword>
<proteinExistence type="predicted"/>
<dbReference type="Proteomes" id="UP000035955">
    <property type="component" value="Unassembled WGS sequence"/>
</dbReference>
<dbReference type="AlphaFoldDB" id="A0A0J6SWV1"/>
<name>A0A0J6SWV1_9HYPH</name>
<comment type="caution">
    <text evidence="1">The sequence shown here is derived from an EMBL/GenBank/DDBJ whole genome shotgun (WGS) entry which is preliminary data.</text>
</comment>
<dbReference type="EMBL" id="LABY01000055">
    <property type="protein sequence ID" value="KMO39725.1"/>
    <property type="molecule type" value="Genomic_DNA"/>
</dbReference>
<accession>A0A0J6SWV1</accession>
<evidence type="ECO:0000313" key="1">
    <source>
        <dbReference type="EMBL" id="KMO39725.1"/>
    </source>
</evidence>
<dbReference type="RefSeq" id="WP_048443904.1">
    <property type="nucleotide sequence ID" value="NZ_LABY01000055.1"/>
</dbReference>
<evidence type="ECO:0000313" key="2">
    <source>
        <dbReference type="Proteomes" id="UP000035955"/>
    </source>
</evidence>
<dbReference type="PATRIC" id="fig|298794.3.peg.6385"/>
<protein>
    <submittedName>
        <fullName evidence="1">AsnC-type helix-turn-helix domain containing protein</fullName>
    </submittedName>
</protein>
<organism evidence="1 2">
    <name type="scientific">Methylobacterium variabile</name>
    <dbReference type="NCBI Taxonomy" id="298794"/>
    <lineage>
        <taxon>Bacteria</taxon>
        <taxon>Pseudomonadati</taxon>
        <taxon>Pseudomonadota</taxon>
        <taxon>Alphaproteobacteria</taxon>
        <taxon>Hyphomicrobiales</taxon>
        <taxon>Methylobacteriaceae</taxon>
        <taxon>Methylobacterium</taxon>
    </lineage>
</organism>
<gene>
    <name evidence="1" type="ORF">VQ02_09330</name>
</gene>
<dbReference type="OrthoDB" id="7999826at2"/>